<reference evidence="2 3" key="1">
    <citation type="submission" date="2023-01" db="EMBL/GenBank/DDBJ databases">
        <title>Psychrosphaera sp. nov., isolated from marine algae.</title>
        <authorList>
            <person name="Bayburt H."/>
            <person name="Choi B.J."/>
            <person name="Kim J.M."/>
            <person name="Choi D.G."/>
            <person name="Jeon C.O."/>
        </authorList>
    </citation>
    <scope>NUCLEOTIDE SEQUENCE [LARGE SCALE GENOMIC DNA]</scope>
    <source>
        <strain evidence="2 3">G1-22</strain>
    </source>
</reference>
<dbReference type="InterPro" id="IPR000326">
    <property type="entry name" value="PAP2/HPO"/>
</dbReference>
<dbReference type="InterPro" id="IPR036938">
    <property type="entry name" value="PAP2/HPO_sf"/>
</dbReference>
<sequence length="150" mass="16669">MQIADASSKTGAWGERTMRAYLVGGPAMYAVQLLTGGSRPSDEYQDAKWRPFNDSNGVSGHSFVGAVPFITLAQTEGLAPWQRNVAYFASTLSGWSRIHDDAHYLSQVLLGWYMAWESVNSVNKNDIGSWYQFHPYAFYDGLGMGVTISW</sequence>
<proteinExistence type="predicted"/>
<dbReference type="RefSeq" id="WP_272182331.1">
    <property type="nucleotide sequence ID" value="NZ_JAQOMS010000002.1"/>
</dbReference>
<evidence type="ECO:0000259" key="1">
    <source>
        <dbReference type="Pfam" id="PF01569"/>
    </source>
</evidence>
<comment type="caution">
    <text evidence="2">The sequence shown here is derived from an EMBL/GenBank/DDBJ whole genome shotgun (WGS) entry which is preliminary data.</text>
</comment>
<keyword evidence="3" id="KW-1185">Reference proteome</keyword>
<evidence type="ECO:0000313" key="2">
    <source>
        <dbReference type="EMBL" id="MDC2891325.1"/>
    </source>
</evidence>
<organism evidence="2 3">
    <name type="scientific">Psychrosphaera algicola</name>
    <dbReference type="NCBI Taxonomy" id="3023714"/>
    <lineage>
        <taxon>Bacteria</taxon>
        <taxon>Pseudomonadati</taxon>
        <taxon>Pseudomonadota</taxon>
        <taxon>Gammaproteobacteria</taxon>
        <taxon>Alteromonadales</taxon>
        <taxon>Pseudoalteromonadaceae</taxon>
        <taxon>Psychrosphaera</taxon>
    </lineage>
</organism>
<protein>
    <submittedName>
        <fullName evidence="2">Phosphatase PAP2 family protein</fullName>
    </submittedName>
</protein>
<evidence type="ECO:0000313" key="3">
    <source>
        <dbReference type="Proteomes" id="UP001528411"/>
    </source>
</evidence>
<gene>
    <name evidence="2" type="ORF">PN838_24490</name>
</gene>
<dbReference type="Proteomes" id="UP001528411">
    <property type="component" value="Unassembled WGS sequence"/>
</dbReference>
<dbReference type="EMBL" id="JAQOMS010000002">
    <property type="protein sequence ID" value="MDC2891325.1"/>
    <property type="molecule type" value="Genomic_DNA"/>
</dbReference>
<accession>A0ABT5FJK3</accession>
<feature type="domain" description="Phosphatidic acid phosphatase type 2/haloperoxidase" evidence="1">
    <location>
        <begin position="48"/>
        <end position="116"/>
    </location>
</feature>
<name>A0ABT5FJK3_9GAMM</name>
<dbReference type="Pfam" id="PF01569">
    <property type="entry name" value="PAP2"/>
    <property type="match status" value="1"/>
</dbReference>
<dbReference type="SUPFAM" id="SSF48317">
    <property type="entry name" value="Acid phosphatase/Vanadium-dependent haloperoxidase"/>
    <property type="match status" value="1"/>
</dbReference>
<dbReference type="Gene3D" id="1.20.144.10">
    <property type="entry name" value="Phosphatidic acid phosphatase type 2/haloperoxidase"/>
    <property type="match status" value="1"/>
</dbReference>